<feature type="region of interest" description="Disordered" evidence="2">
    <location>
        <begin position="1"/>
        <end position="23"/>
    </location>
</feature>
<feature type="coiled-coil region" evidence="1">
    <location>
        <begin position="249"/>
        <end position="348"/>
    </location>
</feature>
<dbReference type="Proteomes" id="UP000243579">
    <property type="component" value="Unassembled WGS sequence"/>
</dbReference>
<evidence type="ECO:0000313" key="4">
    <source>
        <dbReference type="Proteomes" id="UP000243579"/>
    </source>
</evidence>
<dbReference type="OrthoDB" id="74713at2759"/>
<feature type="compositionally biased region" description="Basic and acidic residues" evidence="2">
    <location>
        <begin position="119"/>
        <end position="128"/>
    </location>
</feature>
<evidence type="ECO:0000256" key="1">
    <source>
        <dbReference type="SAM" id="Coils"/>
    </source>
</evidence>
<gene>
    <name evidence="3" type="ORF">ACHHYP_01237</name>
</gene>
<evidence type="ECO:0000256" key="2">
    <source>
        <dbReference type="SAM" id="MobiDB-lite"/>
    </source>
</evidence>
<organism evidence="3 4">
    <name type="scientific">Achlya hypogyna</name>
    <name type="common">Oomycete</name>
    <name type="synonym">Protoachlya hypogyna</name>
    <dbReference type="NCBI Taxonomy" id="1202772"/>
    <lineage>
        <taxon>Eukaryota</taxon>
        <taxon>Sar</taxon>
        <taxon>Stramenopiles</taxon>
        <taxon>Oomycota</taxon>
        <taxon>Saprolegniomycetes</taxon>
        <taxon>Saprolegniales</taxon>
        <taxon>Achlyaceae</taxon>
        <taxon>Achlya</taxon>
    </lineage>
</organism>
<dbReference type="EMBL" id="JNBR01000361">
    <property type="protein sequence ID" value="OQR94514.1"/>
    <property type="molecule type" value="Genomic_DNA"/>
</dbReference>
<sequence>MNLSARRKDGGSTAPQASTRRVKAEAILQRESMKSDKRSALEEVLVAKLLKKYAQDDEDFGRMIVSLVSKLVRSASKLIEADITALEKTVKKLFDERSRKQRHEDELKAPPPRVAQDALDSKVAEFRPRTNHAQTKSPDNKPPEVDLKATDEWVLINALNIVEFEESEVNNLRKKHSKTVQQRQWLDAQKQEKERKLEEARREKQLLYNDQVMGYTKWKQDEEIKSRKVKDAVDHIRLERDQQLRDAKLRQLERERLKQQEEAREVERCQRELRRVEEEALERKRAQHTRMHALLKENSLVQAAKEKAKALDNLHDVKMMDEYARKLEKEEEERVRALQHKLQRQDRLDKGGAITIHQQLQQKALEDDRRAEMYQRRKLESDIEREAREAQQRKEEALDRSRYLTFQHDVKVMKKKQQFMEEMEYSKKYQEEGETAQRETKHKLELTKLRNKEYQSLLLQQMADQKVKKSSVLKAMDAREKSLNAVILRKLDDGQVNQKVVAKLSPDKVGRPLPRNNIF</sequence>
<name>A0A1V9Z947_ACHHY</name>
<feature type="region of interest" description="Disordered" evidence="2">
    <location>
        <begin position="97"/>
        <end position="145"/>
    </location>
</feature>
<feature type="compositionally biased region" description="Basic and acidic residues" evidence="2">
    <location>
        <begin position="1"/>
        <end position="10"/>
    </location>
</feature>
<comment type="caution">
    <text evidence="3">The sequence shown here is derived from an EMBL/GenBank/DDBJ whole genome shotgun (WGS) entry which is preliminary data.</text>
</comment>
<keyword evidence="1" id="KW-0175">Coiled coil</keyword>
<keyword evidence="4" id="KW-1185">Reference proteome</keyword>
<proteinExistence type="predicted"/>
<reference evidence="3 4" key="1">
    <citation type="journal article" date="2014" name="Genome Biol. Evol.">
        <title>The secreted proteins of Achlya hypogyna and Thraustotheca clavata identify the ancestral oomycete secretome and reveal gene acquisitions by horizontal gene transfer.</title>
        <authorList>
            <person name="Misner I."/>
            <person name="Blouin N."/>
            <person name="Leonard G."/>
            <person name="Richards T.A."/>
            <person name="Lane C.E."/>
        </authorList>
    </citation>
    <scope>NUCLEOTIDE SEQUENCE [LARGE SCALE GENOMIC DNA]</scope>
    <source>
        <strain evidence="3 4">ATCC 48635</strain>
    </source>
</reference>
<accession>A0A1V9Z947</accession>
<evidence type="ECO:0008006" key="5">
    <source>
        <dbReference type="Google" id="ProtNLM"/>
    </source>
</evidence>
<feature type="compositionally biased region" description="Basic and acidic residues" evidence="2">
    <location>
        <begin position="97"/>
        <end position="108"/>
    </location>
</feature>
<evidence type="ECO:0000313" key="3">
    <source>
        <dbReference type="EMBL" id="OQR94514.1"/>
    </source>
</evidence>
<feature type="coiled-coil region" evidence="1">
    <location>
        <begin position="155"/>
        <end position="210"/>
    </location>
</feature>
<dbReference type="AlphaFoldDB" id="A0A1V9Z947"/>
<protein>
    <recommendedName>
        <fullName evidence="5">Trichohyalin-plectin-homology domain-containing protein</fullName>
    </recommendedName>
</protein>